<evidence type="ECO:0000313" key="2">
    <source>
        <dbReference type="Proteomes" id="UP000078343"/>
    </source>
</evidence>
<keyword evidence="2" id="KW-1185">Reference proteome</keyword>
<reference evidence="1 2" key="1">
    <citation type="submission" date="2016-04" db="EMBL/GenBank/DDBJ databases">
        <title>Draft genome of Fonsecaea erecta CBS 125763.</title>
        <authorList>
            <person name="Weiss V.A."/>
            <person name="Vicente V.A."/>
            <person name="Raittz R.T."/>
            <person name="Moreno L.F."/>
            <person name="De Souza E.M."/>
            <person name="Pedrosa F.O."/>
            <person name="Steffens M.B."/>
            <person name="Faoro H."/>
            <person name="Tadra-Sfeir M.Z."/>
            <person name="Najafzadeh M.J."/>
            <person name="Felipe M.S."/>
            <person name="Teixeira M."/>
            <person name="Sun J."/>
            <person name="Xi L."/>
            <person name="Gomes R."/>
            <person name="De Azevedo C.M."/>
            <person name="Salgado C.G."/>
            <person name="Da Silva M.B."/>
            <person name="Nascimento M.F."/>
            <person name="Queiroz-Telles F."/>
            <person name="Attili D.S."/>
            <person name="Gorbushina A."/>
        </authorList>
    </citation>
    <scope>NUCLEOTIDE SEQUENCE [LARGE SCALE GENOMIC DNA]</scope>
    <source>
        <strain evidence="1 2">CBS 125763</strain>
    </source>
</reference>
<dbReference type="Proteomes" id="UP000078343">
    <property type="component" value="Unassembled WGS sequence"/>
</dbReference>
<name>A0A178ZRQ2_9EURO</name>
<dbReference type="GeneID" id="30008883"/>
<comment type="caution">
    <text evidence="1">The sequence shown here is derived from an EMBL/GenBank/DDBJ whole genome shotgun (WGS) entry which is preliminary data.</text>
</comment>
<organism evidence="1 2">
    <name type="scientific">Fonsecaea erecta</name>
    <dbReference type="NCBI Taxonomy" id="1367422"/>
    <lineage>
        <taxon>Eukaryota</taxon>
        <taxon>Fungi</taxon>
        <taxon>Dikarya</taxon>
        <taxon>Ascomycota</taxon>
        <taxon>Pezizomycotina</taxon>
        <taxon>Eurotiomycetes</taxon>
        <taxon>Chaetothyriomycetidae</taxon>
        <taxon>Chaetothyriales</taxon>
        <taxon>Herpotrichiellaceae</taxon>
        <taxon>Fonsecaea</taxon>
    </lineage>
</organism>
<accession>A0A178ZRQ2</accession>
<evidence type="ECO:0000313" key="1">
    <source>
        <dbReference type="EMBL" id="OAP62510.1"/>
    </source>
</evidence>
<gene>
    <name evidence="1" type="ORF">AYL99_04715</name>
</gene>
<dbReference type="RefSeq" id="XP_018695877.1">
    <property type="nucleotide sequence ID" value="XM_018836227.1"/>
</dbReference>
<dbReference type="AlphaFoldDB" id="A0A178ZRQ2"/>
<dbReference type="EMBL" id="LVYI01000003">
    <property type="protein sequence ID" value="OAP62510.1"/>
    <property type="molecule type" value="Genomic_DNA"/>
</dbReference>
<dbReference type="OrthoDB" id="4154892at2759"/>
<sequence>MFPTEGDPTGGMILPLMFNNFLDALRLPQYGIDLIDTDPEYWTETELKRWLKLRDLTPDTKMARAELLERVKANMRPQTTS</sequence>
<protein>
    <submittedName>
        <fullName evidence="1">Uncharacterized protein</fullName>
    </submittedName>
</protein>
<proteinExistence type="predicted"/>